<evidence type="ECO:0000256" key="9">
    <source>
        <dbReference type="ARBA" id="ARBA00022786"/>
    </source>
</evidence>
<evidence type="ECO:0000256" key="10">
    <source>
        <dbReference type="ARBA" id="ARBA00022833"/>
    </source>
</evidence>
<dbReference type="UniPathway" id="UPA00143"/>
<dbReference type="GO" id="GO:0061630">
    <property type="term" value="F:ubiquitin protein ligase activity"/>
    <property type="evidence" value="ECO:0007669"/>
    <property type="project" value="UniProtKB-EC"/>
</dbReference>
<evidence type="ECO:0000256" key="5">
    <source>
        <dbReference type="ARBA" id="ARBA00022679"/>
    </source>
</evidence>
<keyword evidence="11" id="KW-1133">Transmembrane helix</keyword>
<evidence type="ECO:0000256" key="8">
    <source>
        <dbReference type="ARBA" id="ARBA00022771"/>
    </source>
</evidence>
<accession>A0A7J7NX59</accession>
<keyword evidence="9" id="KW-0833">Ubl conjugation pathway</keyword>
<keyword evidence="10" id="KW-0862">Zinc</keyword>
<evidence type="ECO:0000259" key="14">
    <source>
        <dbReference type="PROSITE" id="PS50089"/>
    </source>
</evidence>
<dbReference type="PANTHER" id="PTHR46913:SF1">
    <property type="entry name" value="RING-H2 FINGER PROTEIN ATL16"/>
    <property type="match status" value="1"/>
</dbReference>
<dbReference type="EC" id="2.3.2.27" evidence="4"/>
<dbReference type="SUPFAM" id="SSF57850">
    <property type="entry name" value="RING/U-box"/>
    <property type="match status" value="1"/>
</dbReference>
<dbReference type="InterPro" id="IPR044600">
    <property type="entry name" value="ATL1/ATL16-like"/>
</dbReference>
<dbReference type="OrthoDB" id="8062037at2759"/>
<proteinExistence type="predicted"/>
<dbReference type="GO" id="GO:0016567">
    <property type="term" value="P:protein ubiquitination"/>
    <property type="evidence" value="ECO:0007669"/>
    <property type="project" value="UniProtKB-UniPathway"/>
</dbReference>
<evidence type="ECO:0000313" key="16">
    <source>
        <dbReference type="Proteomes" id="UP000541444"/>
    </source>
</evidence>
<dbReference type="EMBL" id="JACGCM010000479">
    <property type="protein sequence ID" value="KAF6171572.1"/>
    <property type="molecule type" value="Genomic_DNA"/>
</dbReference>
<keyword evidence="5" id="KW-0808">Transferase</keyword>
<keyword evidence="12" id="KW-0472">Membrane</keyword>
<protein>
    <recommendedName>
        <fullName evidence="4">RING-type E3 ubiquitin transferase</fullName>
        <ecNumber evidence="4">2.3.2.27</ecNumber>
    </recommendedName>
</protein>
<evidence type="ECO:0000256" key="3">
    <source>
        <dbReference type="ARBA" id="ARBA00004906"/>
    </source>
</evidence>
<comment type="pathway">
    <text evidence="3">Protein modification; protein ubiquitination.</text>
</comment>
<comment type="catalytic activity">
    <reaction evidence="1">
        <text>S-ubiquitinyl-[E2 ubiquitin-conjugating enzyme]-L-cysteine + [acceptor protein]-L-lysine = [E2 ubiquitin-conjugating enzyme]-L-cysteine + N(6)-ubiquitinyl-[acceptor protein]-L-lysine.</text>
        <dbReference type="EC" id="2.3.2.27"/>
    </reaction>
</comment>
<comment type="caution">
    <text evidence="15">The sequence shown here is derived from an EMBL/GenBank/DDBJ whole genome shotgun (WGS) entry which is preliminary data.</text>
</comment>
<evidence type="ECO:0000313" key="15">
    <source>
        <dbReference type="EMBL" id="KAF6171572.1"/>
    </source>
</evidence>
<evidence type="ECO:0000256" key="7">
    <source>
        <dbReference type="ARBA" id="ARBA00022723"/>
    </source>
</evidence>
<keyword evidence="6" id="KW-0812">Transmembrane</keyword>
<evidence type="ECO:0000256" key="6">
    <source>
        <dbReference type="ARBA" id="ARBA00022692"/>
    </source>
</evidence>
<comment type="subcellular location">
    <subcellularLocation>
        <location evidence="2">Membrane</location>
        <topology evidence="2">Single-pass membrane protein</topology>
    </subcellularLocation>
</comment>
<sequence length="202" mass="22652">MFRADQTECVVCLGELVEEDVVRFLPSCRHAFHLQCIDEWFVSHTNCPLCRSPVEPPVSIVLPMPEESEGGETPPTHRPYQANGVGDDHSSGTHVSVVQVGTNRSLRHCVSLKTPYERNPKLVPALKQSLSLDYSYLPLKIEENHGGDPSSSLSLSKGELQWNHVPTVRSFKRLEKVYSKIIRSLSRLRSGRGERNKGILPQ</sequence>
<keyword evidence="7" id="KW-0479">Metal-binding</keyword>
<keyword evidence="8 13" id="KW-0863">Zinc-finger</keyword>
<dbReference type="AlphaFoldDB" id="A0A7J7NX59"/>
<organism evidence="15 16">
    <name type="scientific">Kingdonia uniflora</name>
    <dbReference type="NCBI Taxonomy" id="39325"/>
    <lineage>
        <taxon>Eukaryota</taxon>
        <taxon>Viridiplantae</taxon>
        <taxon>Streptophyta</taxon>
        <taxon>Embryophyta</taxon>
        <taxon>Tracheophyta</taxon>
        <taxon>Spermatophyta</taxon>
        <taxon>Magnoliopsida</taxon>
        <taxon>Ranunculales</taxon>
        <taxon>Circaeasteraceae</taxon>
        <taxon>Kingdonia</taxon>
    </lineage>
</organism>
<dbReference type="PROSITE" id="PS50089">
    <property type="entry name" value="ZF_RING_2"/>
    <property type="match status" value="1"/>
</dbReference>
<name>A0A7J7NX59_9MAGN</name>
<dbReference type="CDD" id="cd16461">
    <property type="entry name" value="RING-H2_EL5-like"/>
    <property type="match status" value="1"/>
</dbReference>
<dbReference type="Gene3D" id="3.30.40.10">
    <property type="entry name" value="Zinc/RING finger domain, C3HC4 (zinc finger)"/>
    <property type="match status" value="1"/>
</dbReference>
<dbReference type="PANTHER" id="PTHR46913">
    <property type="entry name" value="RING-H2 FINGER PROTEIN ATL16"/>
    <property type="match status" value="1"/>
</dbReference>
<reference evidence="15 16" key="1">
    <citation type="journal article" date="2020" name="IScience">
        <title>Genome Sequencing of the Endangered Kingdonia uniflora (Circaeasteraceae, Ranunculales) Reveals Potential Mechanisms of Evolutionary Specialization.</title>
        <authorList>
            <person name="Sun Y."/>
            <person name="Deng T."/>
            <person name="Zhang A."/>
            <person name="Moore M.J."/>
            <person name="Landis J.B."/>
            <person name="Lin N."/>
            <person name="Zhang H."/>
            <person name="Zhang X."/>
            <person name="Huang J."/>
            <person name="Zhang X."/>
            <person name="Sun H."/>
            <person name="Wang H."/>
        </authorList>
    </citation>
    <scope>NUCLEOTIDE SEQUENCE [LARGE SCALE GENOMIC DNA]</scope>
    <source>
        <strain evidence="15">TB1705</strain>
        <tissue evidence="15">Leaf</tissue>
    </source>
</reference>
<dbReference type="Pfam" id="PF13639">
    <property type="entry name" value="zf-RING_2"/>
    <property type="match status" value="1"/>
</dbReference>
<feature type="domain" description="RING-type" evidence="14">
    <location>
        <begin position="9"/>
        <end position="51"/>
    </location>
</feature>
<evidence type="ECO:0000256" key="4">
    <source>
        <dbReference type="ARBA" id="ARBA00012483"/>
    </source>
</evidence>
<evidence type="ECO:0000256" key="13">
    <source>
        <dbReference type="PROSITE-ProRule" id="PRU00175"/>
    </source>
</evidence>
<dbReference type="GO" id="GO:0008270">
    <property type="term" value="F:zinc ion binding"/>
    <property type="evidence" value="ECO:0007669"/>
    <property type="project" value="UniProtKB-KW"/>
</dbReference>
<keyword evidence="16" id="KW-1185">Reference proteome</keyword>
<evidence type="ECO:0000256" key="12">
    <source>
        <dbReference type="ARBA" id="ARBA00023136"/>
    </source>
</evidence>
<gene>
    <name evidence="15" type="ORF">GIB67_018096</name>
</gene>
<evidence type="ECO:0000256" key="1">
    <source>
        <dbReference type="ARBA" id="ARBA00000900"/>
    </source>
</evidence>
<evidence type="ECO:0000256" key="2">
    <source>
        <dbReference type="ARBA" id="ARBA00004167"/>
    </source>
</evidence>
<dbReference type="InterPro" id="IPR013083">
    <property type="entry name" value="Znf_RING/FYVE/PHD"/>
</dbReference>
<dbReference type="GO" id="GO:0016020">
    <property type="term" value="C:membrane"/>
    <property type="evidence" value="ECO:0007669"/>
    <property type="project" value="UniProtKB-SubCell"/>
</dbReference>
<dbReference type="SMART" id="SM00184">
    <property type="entry name" value="RING"/>
    <property type="match status" value="1"/>
</dbReference>
<evidence type="ECO:0000256" key="11">
    <source>
        <dbReference type="ARBA" id="ARBA00022989"/>
    </source>
</evidence>
<dbReference type="InterPro" id="IPR001841">
    <property type="entry name" value="Znf_RING"/>
</dbReference>
<dbReference type="Proteomes" id="UP000541444">
    <property type="component" value="Unassembled WGS sequence"/>
</dbReference>